<sequence length="78" mass="8821">MAIYSASSFFQQFRKRPPALRTVRPPCYLYEEETTRFESVSNPFTKTGAVSNNISSNMAGFLLSLKMSSIFCRIRAGN</sequence>
<dbReference type="AlphaFoldDB" id="Q8TNT8"/>
<dbReference type="EnsemblBacteria" id="AAM05588">
    <property type="protein sequence ID" value="AAM05588"/>
    <property type="gene ID" value="MA_2192"/>
</dbReference>
<evidence type="ECO:0000313" key="1">
    <source>
        <dbReference type="EMBL" id="AAM05588.1"/>
    </source>
</evidence>
<reference evidence="1 2" key="1">
    <citation type="journal article" date="2002" name="Genome Res.">
        <title>The genome of Methanosarcina acetivorans reveals extensive metabolic and physiological diversity.</title>
        <authorList>
            <person name="Galagan J.E."/>
            <person name="Nusbaum C."/>
            <person name="Roy A."/>
            <person name="Endrizzi M.G."/>
            <person name="Macdonald P."/>
            <person name="FitzHugh W."/>
            <person name="Calvo S."/>
            <person name="Engels R."/>
            <person name="Smirnov S."/>
            <person name="Atnoor D."/>
            <person name="Brown A."/>
            <person name="Allen N."/>
            <person name="Naylor J."/>
            <person name="Stange-Thomann N."/>
            <person name="DeArellano K."/>
            <person name="Johnson R."/>
            <person name="Linton L."/>
            <person name="McEwan P."/>
            <person name="McKernan K."/>
            <person name="Talamas J."/>
            <person name="Tirrell A."/>
            <person name="Ye W."/>
            <person name="Zimmer A."/>
            <person name="Barber R.D."/>
            <person name="Cann I."/>
            <person name="Graham D.E."/>
            <person name="Grahame D.A."/>
            <person name="Guss A."/>
            <person name="Hedderich R."/>
            <person name="Ingram-Smith C."/>
            <person name="Kuettner C.H."/>
            <person name="Krzycki J.A."/>
            <person name="Leigh J.A."/>
            <person name="Li W."/>
            <person name="Liu J."/>
            <person name="Mukhopadhyay B."/>
            <person name="Reeve J.N."/>
            <person name="Smith K."/>
            <person name="Springer T.A."/>
            <person name="Umayam L.A."/>
            <person name="White O."/>
            <person name="White R.H."/>
            <person name="de Macario E.C."/>
            <person name="Ferry J.G."/>
            <person name="Jarrell K.F."/>
            <person name="Jing H."/>
            <person name="Macario A.J.L."/>
            <person name="Paulsen I."/>
            <person name="Pritchett M."/>
            <person name="Sowers K.R."/>
            <person name="Swanson R.V."/>
            <person name="Zinder S.H."/>
            <person name="Lander E."/>
            <person name="Metcalf W.W."/>
            <person name="Birren B."/>
        </authorList>
    </citation>
    <scope>NUCLEOTIDE SEQUENCE [LARGE SCALE GENOMIC DNA]</scope>
    <source>
        <strain evidence="2">ATCC 35395 / DSM 2834 / JCM 12185 / C2A</strain>
    </source>
</reference>
<dbReference type="HOGENOM" id="CLU_2613581_0_0_2"/>
<dbReference type="Proteomes" id="UP000002487">
    <property type="component" value="Chromosome"/>
</dbReference>
<protein>
    <submittedName>
        <fullName evidence="1">Uncharacterized protein</fullName>
    </submittedName>
</protein>
<name>Q8TNT8_METAC</name>
<organism evidence="1 2">
    <name type="scientific">Methanosarcina acetivorans (strain ATCC 35395 / DSM 2834 / JCM 12185 / C2A)</name>
    <dbReference type="NCBI Taxonomy" id="188937"/>
    <lineage>
        <taxon>Archaea</taxon>
        <taxon>Methanobacteriati</taxon>
        <taxon>Methanobacteriota</taxon>
        <taxon>Stenosarchaea group</taxon>
        <taxon>Methanomicrobia</taxon>
        <taxon>Methanosarcinales</taxon>
        <taxon>Methanosarcinaceae</taxon>
        <taxon>Methanosarcina</taxon>
    </lineage>
</organism>
<dbReference type="STRING" id="188937.MA_2192"/>
<dbReference type="KEGG" id="mac:MA_2192"/>
<accession>Q8TNT8</accession>
<dbReference type="EMBL" id="AE010299">
    <property type="protein sequence ID" value="AAM05588.1"/>
    <property type="molecule type" value="Genomic_DNA"/>
</dbReference>
<gene>
    <name evidence="1" type="ordered locus">MA_2192</name>
</gene>
<keyword evidence="2" id="KW-1185">Reference proteome</keyword>
<dbReference type="InParanoid" id="Q8TNT8"/>
<proteinExistence type="predicted"/>
<evidence type="ECO:0000313" key="2">
    <source>
        <dbReference type="Proteomes" id="UP000002487"/>
    </source>
</evidence>